<gene>
    <name evidence="1" type="ORF">E5083_10595</name>
</gene>
<name>A0A4Z1D656_9ACTN</name>
<accession>A0A4Z1D656</accession>
<reference evidence="1 2" key="1">
    <citation type="submission" date="2019-04" db="EMBL/GenBank/DDBJ databases">
        <title>Streptomyces sp. nov. Bv016 isolated from bark of Buahinia variegata.</title>
        <authorList>
            <person name="Kanchanasin P."/>
            <person name="Tanasupawat S."/>
            <person name="Yuki M."/>
            <person name="Kudo T."/>
        </authorList>
    </citation>
    <scope>NUCLEOTIDE SEQUENCE [LARGE SCALE GENOMIC DNA]</scope>
    <source>
        <strain evidence="1 2">Bv016</strain>
    </source>
</reference>
<dbReference type="EMBL" id="SRRT01000003">
    <property type="protein sequence ID" value="TGN77668.1"/>
    <property type="molecule type" value="Genomic_DNA"/>
</dbReference>
<organism evidence="1 2">
    <name type="scientific">Streptomyces bauhiniae</name>
    <dbReference type="NCBI Taxonomy" id="2340725"/>
    <lineage>
        <taxon>Bacteria</taxon>
        <taxon>Bacillati</taxon>
        <taxon>Actinomycetota</taxon>
        <taxon>Actinomycetes</taxon>
        <taxon>Kitasatosporales</taxon>
        <taxon>Streptomycetaceae</taxon>
        <taxon>Streptomyces</taxon>
    </lineage>
</organism>
<protein>
    <submittedName>
        <fullName evidence="1">Uncharacterized protein</fullName>
    </submittedName>
</protein>
<proteinExistence type="predicted"/>
<evidence type="ECO:0000313" key="1">
    <source>
        <dbReference type="EMBL" id="TGN77668.1"/>
    </source>
</evidence>
<dbReference type="Pfam" id="PF18928">
    <property type="entry name" value="DUF5677"/>
    <property type="match status" value="1"/>
</dbReference>
<comment type="caution">
    <text evidence="1">The sequence shown here is derived from an EMBL/GenBank/DDBJ whole genome shotgun (WGS) entry which is preliminary data.</text>
</comment>
<dbReference type="Proteomes" id="UP000298159">
    <property type="component" value="Unassembled WGS sequence"/>
</dbReference>
<dbReference type="AlphaFoldDB" id="A0A4Z1D656"/>
<sequence>MDAMVLDGTITDPNTMDRDEVFRAALDAVLMKAAEIDPVVRRSIKWSMKYGRQRRARTAQHNERSILKKLGTGFRLLSNAVTVAEDVHRDLFRSFGQKLAEDGLSRDSVIAAPGVIGGSALHVLVILGLHARGCSIVSEVDLLARKGFNEGALARARSLYEVTAITSFLVVRNTPTYELTERYHLSAMVERRKDARFMGEEDPFADAPGLEDAMRAAWGDEVFRPYGWARTGIPGAEPGSRVTFRDVEEAAVMDSLRHAYLTMNCAIHSGALSVTARSDRAHPFFNPIGGEVNYASAAWVAGATSCFFFFLNQLAIREIASLVDPDAALMLGPLDELCESAQGYFGSYYEAHCDEE</sequence>
<keyword evidence="2" id="KW-1185">Reference proteome</keyword>
<dbReference type="InterPro" id="IPR043733">
    <property type="entry name" value="DUF5677"/>
</dbReference>
<evidence type="ECO:0000313" key="2">
    <source>
        <dbReference type="Proteomes" id="UP000298159"/>
    </source>
</evidence>